<dbReference type="Gene3D" id="1.20.1280.50">
    <property type="match status" value="1"/>
</dbReference>
<dbReference type="SMART" id="SM01198">
    <property type="entry name" value="FBA"/>
    <property type="match status" value="1"/>
</dbReference>
<dbReference type="Proteomes" id="UP000887578">
    <property type="component" value="Unplaced"/>
</dbReference>
<reference evidence="3" key="1">
    <citation type="submission" date="2022-11" db="UniProtKB">
        <authorList>
            <consortium name="WormBaseParasite"/>
        </authorList>
    </citation>
    <scope>IDENTIFICATION</scope>
</reference>
<dbReference type="Pfam" id="PF00646">
    <property type="entry name" value="F-box"/>
    <property type="match status" value="1"/>
</dbReference>
<dbReference type="SMART" id="SM00256">
    <property type="entry name" value="FBOX"/>
    <property type="match status" value="1"/>
</dbReference>
<dbReference type="InterPro" id="IPR001810">
    <property type="entry name" value="F-box_dom"/>
</dbReference>
<dbReference type="InterPro" id="IPR036047">
    <property type="entry name" value="F-box-like_dom_sf"/>
</dbReference>
<organism evidence="2 3">
    <name type="scientific">Panagrolaimus davidi</name>
    <dbReference type="NCBI Taxonomy" id="227884"/>
    <lineage>
        <taxon>Eukaryota</taxon>
        <taxon>Metazoa</taxon>
        <taxon>Ecdysozoa</taxon>
        <taxon>Nematoda</taxon>
        <taxon>Chromadorea</taxon>
        <taxon>Rhabditida</taxon>
        <taxon>Tylenchina</taxon>
        <taxon>Panagrolaimomorpha</taxon>
        <taxon>Panagrolaimoidea</taxon>
        <taxon>Panagrolaimidae</taxon>
        <taxon>Panagrolaimus</taxon>
    </lineage>
</organism>
<protein>
    <submittedName>
        <fullName evidence="3">FBA domain-containing protein</fullName>
    </submittedName>
</protein>
<dbReference type="Gene3D" id="2.60.120.260">
    <property type="entry name" value="Galactose-binding domain-like"/>
    <property type="match status" value="1"/>
</dbReference>
<sequence length="282" mass="32496">MSETLLETLPSTIIDLSVANSDIIETILLRLPGKEIIKCRKVCRKWNKITLSLSFWLSKEEYDGEKYIKSLINCGKPLFCENYAILSVKKPFERNILFDSNPNGKNEVKKHADPRWNFSSPGWVYSSPPSFLPDNFHPEFVDLFEGCLETTSSRCDKTCIINIKEIGLSPHLMDLYRPPIIFSEWISNQTDCRSIYWATIRLLNERHQVIAVKEKEQRFEFGELQKWIKVEAKIESYPSGIQYIFLSSVIVIDEFETNPCGARIAESEVIIKMEETSPSVNG</sequence>
<evidence type="ECO:0000313" key="3">
    <source>
        <dbReference type="WBParaSite" id="PDA_v2.g21781.t1"/>
    </source>
</evidence>
<dbReference type="InterPro" id="IPR007397">
    <property type="entry name" value="F-box-assoc_dom"/>
</dbReference>
<dbReference type="GO" id="GO:0061630">
    <property type="term" value="F:ubiquitin protein ligase activity"/>
    <property type="evidence" value="ECO:0007669"/>
    <property type="project" value="TreeGrafter"/>
</dbReference>
<name>A0A914PZ69_9BILA</name>
<dbReference type="GO" id="GO:0006516">
    <property type="term" value="P:glycoprotein catabolic process"/>
    <property type="evidence" value="ECO:0007669"/>
    <property type="project" value="TreeGrafter"/>
</dbReference>
<evidence type="ECO:0000313" key="2">
    <source>
        <dbReference type="Proteomes" id="UP000887578"/>
    </source>
</evidence>
<dbReference type="InterPro" id="IPR039752">
    <property type="entry name" value="F-box_only"/>
</dbReference>
<dbReference type="AlphaFoldDB" id="A0A914PZ69"/>
<dbReference type="Pfam" id="PF04300">
    <property type="entry name" value="FBA"/>
    <property type="match status" value="1"/>
</dbReference>
<dbReference type="GO" id="GO:0019005">
    <property type="term" value="C:SCF ubiquitin ligase complex"/>
    <property type="evidence" value="ECO:0007669"/>
    <property type="project" value="TreeGrafter"/>
</dbReference>
<dbReference type="SUPFAM" id="SSF81383">
    <property type="entry name" value="F-box domain"/>
    <property type="match status" value="1"/>
</dbReference>
<dbReference type="PROSITE" id="PS51114">
    <property type="entry name" value="FBA"/>
    <property type="match status" value="1"/>
</dbReference>
<dbReference type="GO" id="GO:0036503">
    <property type="term" value="P:ERAD pathway"/>
    <property type="evidence" value="ECO:0007669"/>
    <property type="project" value="TreeGrafter"/>
</dbReference>
<dbReference type="PANTHER" id="PTHR12125:SF5">
    <property type="entry name" value="F-BOX DOMAIN-CONTAINING PROTEIN"/>
    <property type="match status" value="1"/>
</dbReference>
<dbReference type="GO" id="GO:0005737">
    <property type="term" value="C:cytoplasm"/>
    <property type="evidence" value="ECO:0007669"/>
    <property type="project" value="TreeGrafter"/>
</dbReference>
<dbReference type="GO" id="GO:0031146">
    <property type="term" value="P:SCF-dependent proteasomal ubiquitin-dependent protein catabolic process"/>
    <property type="evidence" value="ECO:0007669"/>
    <property type="project" value="TreeGrafter"/>
</dbReference>
<proteinExistence type="predicted"/>
<dbReference type="PANTHER" id="PTHR12125">
    <property type="entry name" value="F-BOX ONLY PROTEIN 6-LIKE PROTEIN"/>
    <property type="match status" value="1"/>
</dbReference>
<dbReference type="InterPro" id="IPR008979">
    <property type="entry name" value="Galactose-bd-like_sf"/>
</dbReference>
<keyword evidence="2" id="KW-1185">Reference proteome</keyword>
<dbReference type="WBParaSite" id="PDA_v2.g21781.t1">
    <property type="protein sequence ID" value="PDA_v2.g21781.t1"/>
    <property type="gene ID" value="PDA_v2.g21781"/>
</dbReference>
<evidence type="ECO:0000259" key="1">
    <source>
        <dbReference type="PROSITE" id="PS51114"/>
    </source>
</evidence>
<feature type="domain" description="FBA" evidence="1">
    <location>
        <begin position="86"/>
        <end position="273"/>
    </location>
</feature>
<dbReference type="SUPFAM" id="SSF49785">
    <property type="entry name" value="Galactose-binding domain-like"/>
    <property type="match status" value="1"/>
</dbReference>
<accession>A0A914PZ69</accession>